<dbReference type="RefSeq" id="WP_148623184.1">
    <property type="nucleotide sequence ID" value="NZ_SDGZ01000020.1"/>
</dbReference>
<accession>A0A6C2C3F4</accession>
<dbReference type="Proteomes" id="UP000371977">
    <property type="component" value="Unassembled WGS sequence"/>
</dbReference>
<sequence length="177" mass="20649">MTIRQDNLYLKIAIISSAPSRETNEEILLLAEARRKIMSGIEFDSVMKTLIMKLQKLAKEQIRKARMSLKRERGLSPRIAALLIDLKKDYENIESRRQYLNEQLTVLQQRNDLSELTQQVLFNSQQGLQDGSMTIDELIEYMMTWMQKIADRQSLSEGEIKMRKVFNQSVFTLPGYS</sequence>
<gene>
    <name evidence="2" type="ORF">ESZ50_08740</name>
</gene>
<feature type="coiled-coil region" evidence="1">
    <location>
        <begin position="83"/>
        <end position="110"/>
    </location>
</feature>
<dbReference type="EMBL" id="SDGZ01000020">
    <property type="protein sequence ID" value="TYC48438.1"/>
    <property type="molecule type" value="Genomic_DNA"/>
</dbReference>
<evidence type="ECO:0000313" key="2">
    <source>
        <dbReference type="EMBL" id="TYC48438.1"/>
    </source>
</evidence>
<keyword evidence="3" id="KW-1185">Reference proteome</keyword>
<protein>
    <submittedName>
        <fullName evidence="2">Uncharacterized protein</fullName>
    </submittedName>
</protein>
<keyword evidence="1" id="KW-0175">Coiled coil</keyword>
<reference evidence="2 3" key="1">
    <citation type="submission" date="2019-01" db="EMBL/GenBank/DDBJ databases">
        <title>Weissella sp. nov., a novel lactic acid bacterium isolated from animal feces.</title>
        <authorList>
            <person name="Wang L.-T."/>
        </authorList>
    </citation>
    <scope>NUCLEOTIDE SEQUENCE [LARGE SCALE GENOMIC DNA]</scope>
    <source>
        <strain evidence="2 3">8H-2</strain>
    </source>
</reference>
<name>A0A6C2C3F4_9LACO</name>
<evidence type="ECO:0000313" key="3">
    <source>
        <dbReference type="Proteomes" id="UP000371977"/>
    </source>
</evidence>
<dbReference type="AlphaFoldDB" id="A0A6C2C3F4"/>
<organism evidence="2 3">
    <name type="scientific">Weissella muntiaci</name>
    <dbReference type="NCBI Taxonomy" id="2508881"/>
    <lineage>
        <taxon>Bacteria</taxon>
        <taxon>Bacillati</taxon>
        <taxon>Bacillota</taxon>
        <taxon>Bacilli</taxon>
        <taxon>Lactobacillales</taxon>
        <taxon>Lactobacillaceae</taxon>
        <taxon>Weissella</taxon>
    </lineage>
</organism>
<evidence type="ECO:0000256" key="1">
    <source>
        <dbReference type="SAM" id="Coils"/>
    </source>
</evidence>
<comment type="caution">
    <text evidence="2">The sequence shown here is derived from an EMBL/GenBank/DDBJ whole genome shotgun (WGS) entry which is preliminary data.</text>
</comment>
<proteinExistence type="predicted"/>